<evidence type="ECO:0000313" key="4">
    <source>
        <dbReference type="EMBL" id="PEH36767.1"/>
    </source>
</evidence>
<dbReference type="Pfam" id="PF00990">
    <property type="entry name" value="GGDEF"/>
    <property type="match status" value="1"/>
</dbReference>
<dbReference type="RefSeq" id="WP_098153544.1">
    <property type="nucleotide sequence ID" value="NZ_CADEWP010000001.1"/>
</dbReference>
<dbReference type="PANTHER" id="PTHR33121:SF76">
    <property type="entry name" value="SIGNALING PROTEIN"/>
    <property type="match status" value="1"/>
</dbReference>
<dbReference type="GO" id="GO:0071111">
    <property type="term" value="F:cyclic-guanylate-specific phosphodiesterase activity"/>
    <property type="evidence" value="ECO:0007669"/>
    <property type="project" value="InterPro"/>
</dbReference>
<evidence type="ECO:0000256" key="1">
    <source>
        <dbReference type="SAM" id="MobiDB-lite"/>
    </source>
</evidence>
<feature type="region of interest" description="Disordered" evidence="1">
    <location>
        <begin position="600"/>
        <end position="620"/>
    </location>
</feature>
<accession>A0A2A7RZD7</accession>
<dbReference type="AlphaFoldDB" id="A0A2A7RZD7"/>
<feature type="domain" description="GGDEF" evidence="3">
    <location>
        <begin position="439"/>
        <end position="591"/>
    </location>
</feature>
<dbReference type="CDD" id="cd01948">
    <property type="entry name" value="EAL"/>
    <property type="match status" value="1"/>
</dbReference>
<dbReference type="Gene3D" id="3.30.70.270">
    <property type="match status" value="1"/>
</dbReference>
<organism evidence="4 5">
    <name type="scientific">Burkholderia gladioli</name>
    <name type="common">Pseudomonas marginata</name>
    <name type="synonym">Phytomonas marginata</name>
    <dbReference type="NCBI Taxonomy" id="28095"/>
    <lineage>
        <taxon>Bacteria</taxon>
        <taxon>Pseudomonadati</taxon>
        <taxon>Pseudomonadota</taxon>
        <taxon>Betaproteobacteria</taxon>
        <taxon>Burkholderiales</taxon>
        <taxon>Burkholderiaceae</taxon>
        <taxon>Burkholderia</taxon>
    </lineage>
</organism>
<dbReference type="InterPro" id="IPR029787">
    <property type="entry name" value="Nucleotide_cyclase"/>
</dbReference>
<dbReference type="SUPFAM" id="SSF141868">
    <property type="entry name" value="EAL domain-like"/>
    <property type="match status" value="1"/>
</dbReference>
<dbReference type="InterPro" id="IPR043128">
    <property type="entry name" value="Rev_trsase/Diguanyl_cyclase"/>
</dbReference>
<evidence type="ECO:0000259" key="2">
    <source>
        <dbReference type="PROSITE" id="PS50883"/>
    </source>
</evidence>
<dbReference type="Proteomes" id="UP000220629">
    <property type="component" value="Unassembled WGS sequence"/>
</dbReference>
<comment type="caution">
    <text evidence="4">The sequence shown here is derived from an EMBL/GenBank/DDBJ whole genome shotgun (WGS) entry which is preliminary data.</text>
</comment>
<dbReference type="InterPro" id="IPR035919">
    <property type="entry name" value="EAL_sf"/>
</dbReference>
<dbReference type="SMART" id="SM00267">
    <property type="entry name" value="GGDEF"/>
    <property type="match status" value="1"/>
</dbReference>
<feature type="domain" description="EAL" evidence="2">
    <location>
        <begin position="8"/>
        <end position="253"/>
    </location>
</feature>
<dbReference type="PANTHER" id="PTHR33121">
    <property type="entry name" value="CYCLIC DI-GMP PHOSPHODIESTERASE PDEF"/>
    <property type="match status" value="1"/>
</dbReference>
<dbReference type="SUPFAM" id="SSF54631">
    <property type="entry name" value="CBS-domain pair"/>
    <property type="match status" value="1"/>
</dbReference>
<dbReference type="PROSITE" id="PS50887">
    <property type="entry name" value="GGDEF"/>
    <property type="match status" value="1"/>
</dbReference>
<feature type="compositionally biased region" description="Low complexity" evidence="1">
    <location>
        <begin position="605"/>
        <end position="620"/>
    </location>
</feature>
<dbReference type="InterPro" id="IPR001633">
    <property type="entry name" value="EAL_dom"/>
</dbReference>
<reference evidence="5" key="1">
    <citation type="submission" date="2017-09" db="EMBL/GenBank/DDBJ databases">
        <title>FDA dAtabase for Regulatory Grade micrObial Sequences (FDA-ARGOS): Supporting development and validation of Infectious Disease Dx tests.</title>
        <authorList>
            <person name="Minogue T."/>
            <person name="Wolcott M."/>
            <person name="Wasieloski L."/>
            <person name="Aguilar W."/>
            <person name="Moore D."/>
            <person name="Tallon L."/>
            <person name="Sadzewicz L."/>
            <person name="Ott S."/>
            <person name="Zhao X."/>
            <person name="Nagaraj S."/>
            <person name="Vavikolanu K."/>
            <person name="Aluvathingal J."/>
            <person name="Nadendla S."/>
            <person name="Sichtig H."/>
        </authorList>
    </citation>
    <scope>NUCLEOTIDE SEQUENCE [LARGE SCALE GENOMIC DNA]</scope>
    <source>
        <strain evidence="5">FDAARGOS_390</strain>
    </source>
</reference>
<sequence length="620" mass="66585">MPPPVPVAAAALVRVADLLAAGALSAQFQPIVAIAGGAIIGYEGLVRGPAGSAVEMPGPLFAQAAREGCSLDLELAAAATCVKAFAASGADGQLFVNFSAHAIVQLARQRERVLAALPASRIVIELTEQHPASDLPGLPAALAELRGSGIAFALDDYGTANASMSAWVRLRPDIVKIDRFFIDGIASDPRKFEAVKAMQHFALATGGRLIAEGIECAADLIVVRDLGIDCGQGFFLGRPATVPAPRTAAPAHDALRAPHIAVFPGETRTATITRPNATVTDKMRVPAPALPSHATNNQVLELFQRRPDLHAVAVVEGERPIALINRRGFMDRYALPYHREVFGKRACLQLANDTPLIVDNATTVEQLTALLANHDQRYLTEGFIITDHGRYAGLGTGESLVRAVTEVRVEAARYANPLTFLPGNIPISSHIARLVGNDAAFHACYVDLNQFKPFNDQYGYWQGDEVLKFAAAVLADVCDPMRDFLGHVGGDDFLVLFQSDDWRSRAQRAIDRFDEGAQRFYAHADRLAGGIRGEDRRGNPAFFGFVTMAIGCVRVPGTRRYRSDEIASVAALAKRRAKQQPGHLYLIDVDEGRAWLRAHGEQSNAPDVPDGAAAAPRAND</sequence>
<dbReference type="InterPro" id="IPR046342">
    <property type="entry name" value="CBS_dom_sf"/>
</dbReference>
<dbReference type="PROSITE" id="PS50883">
    <property type="entry name" value="EAL"/>
    <property type="match status" value="1"/>
</dbReference>
<name>A0A2A7RZD7_BURGA</name>
<protein>
    <submittedName>
        <fullName evidence="4">Diguanylate cyclase</fullName>
    </submittedName>
</protein>
<dbReference type="Pfam" id="PF00563">
    <property type="entry name" value="EAL"/>
    <property type="match status" value="1"/>
</dbReference>
<gene>
    <name evidence="4" type="ORF">CRM94_19360</name>
</gene>
<dbReference type="SMART" id="SM00052">
    <property type="entry name" value="EAL"/>
    <property type="match status" value="1"/>
</dbReference>
<evidence type="ECO:0000313" key="5">
    <source>
        <dbReference type="Proteomes" id="UP000220629"/>
    </source>
</evidence>
<evidence type="ECO:0000259" key="3">
    <source>
        <dbReference type="PROSITE" id="PS50887"/>
    </source>
</evidence>
<dbReference type="EMBL" id="PDDY01000004">
    <property type="protein sequence ID" value="PEH36767.1"/>
    <property type="molecule type" value="Genomic_DNA"/>
</dbReference>
<proteinExistence type="predicted"/>
<dbReference type="NCBIfam" id="TIGR00254">
    <property type="entry name" value="GGDEF"/>
    <property type="match status" value="1"/>
</dbReference>
<dbReference type="CDD" id="cd04598">
    <property type="entry name" value="CBS_pair_GGDEF_EAL"/>
    <property type="match status" value="1"/>
</dbReference>
<dbReference type="Gene3D" id="3.20.20.450">
    <property type="entry name" value="EAL domain"/>
    <property type="match status" value="1"/>
</dbReference>
<dbReference type="InterPro" id="IPR050706">
    <property type="entry name" value="Cyclic-di-GMP_PDE-like"/>
</dbReference>
<dbReference type="SUPFAM" id="SSF55073">
    <property type="entry name" value="Nucleotide cyclase"/>
    <property type="match status" value="1"/>
</dbReference>
<dbReference type="InterPro" id="IPR000160">
    <property type="entry name" value="GGDEF_dom"/>
</dbReference>